<dbReference type="RefSeq" id="WP_094886281.1">
    <property type="nucleotide sequence ID" value="NZ_NPMS01000006.1"/>
</dbReference>
<keyword evidence="4" id="KW-0997">Cell inner membrane</keyword>
<dbReference type="InterPro" id="IPR007387">
    <property type="entry name" value="TRAP_DctQ"/>
</dbReference>
<evidence type="ECO:0000256" key="4">
    <source>
        <dbReference type="ARBA" id="ARBA00022519"/>
    </source>
</evidence>
<dbReference type="OrthoDB" id="2086825at2"/>
<dbReference type="EMBL" id="NPMS01000006">
    <property type="protein sequence ID" value="OZU88024.1"/>
    <property type="molecule type" value="Genomic_DNA"/>
</dbReference>
<keyword evidence="12" id="KW-1185">Reference proteome</keyword>
<comment type="similarity">
    <text evidence="8">Belongs to the TRAP transporter small permease family.</text>
</comment>
<proteinExistence type="inferred from homology"/>
<dbReference type="Pfam" id="PF04290">
    <property type="entry name" value="DctQ"/>
    <property type="match status" value="1"/>
</dbReference>
<keyword evidence="2" id="KW-0813">Transport</keyword>
<dbReference type="InterPro" id="IPR055348">
    <property type="entry name" value="DctQ"/>
</dbReference>
<keyword evidence="7 9" id="KW-0472">Membrane</keyword>
<evidence type="ECO:0000256" key="1">
    <source>
        <dbReference type="ARBA" id="ARBA00004429"/>
    </source>
</evidence>
<evidence type="ECO:0000256" key="2">
    <source>
        <dbReference type="ARBA" id="ARBA00022448"/>
    </source>
</evidence>
<dbReference type="AlphaFoldDB" id="A0A265N977"/>
<feature type="transmembrane region" description="Helical" evidence="9">
    <location>
        <begin position="57"/>
        <end position="76"/>
    </location>
</feature>
<keyword evidence="5 9" id="KW-0812">Transmembrane</keyword>
<protein>
    <recommendedName>
        <fullName evidence="10">Tripartite ATP-independent periplasmic transporters DctQ component domain-containing protein</fullName>
    </recommendedName>
</protein>
<feature type="transmembrane region" description="Helical" evidence="9">
    <location>
        <begin position="97"/>
        <end position="124"/>
    </location>
</feature>
<accession>A0A265N977</accession>
<comment type="subcellular location">
    <subcellularLocation>
        <location evidence="1">Cell inner membrane</location>
        <topology evidence="1">Multi-pass membrane protein</topology>
    </subcellularLocation>
</comment>
<feature type="transmembrane region" description="Helical" evidence="9">
    <location>
        <begin position="130"/>
        <end position="152"/>
    </location>
</feature>
<evidence type="ECO:0000259" key="10">
    <source>
        <dbReference type="Pfam" id="PF04290"/>
    </source>
</evidence>
<comment type="caution">
    <text evidence="11">The sequence shown here is derived from an EMBL/GenBank/DDBJ whole genome shotgun (WGS) entry which is preliminary data.</text>
</comment>
<sequence>MVPQSGFGLYLKKVDNVLGKTVQILCVALLAIIVLTISISITTRFVFFNPLNFADALAKYLMIWMCFLGSGLAIRAGEHIVVEMFRDSLTEKGRKKLIVFIDIVVSVFLIIVIYNGFIFAFSGLGSHDPFVFGISMIIPYLSVPIGFIYMLIQLNITTALSLLSKE</sequence>
<dbReference type="GO" id="GO:0022857">
    <property type="term" value="F:transmembrane transporter activity"/>
    <property type="evidence" value="ECO:0007669"/>
    <property type="project" value="TreeGrafter"/>
</dbReference>
<name>A0A265N977_9BACI</name>
<dbReference type="PANTHER" id="PTHR35011:SF5">
    <property type="entry name" value="SIALIC ACID TRAP TRANSPORTER SMALL PERMEASE PROTEIN SIAQ"/>
    <property type="match status" value="1"/>
</dbReference>
<keyword evidence="6 9" id="KW-1133">Transmembrane helix</keyword>
<evidence type="ECO:0000313" key="11">
    <source>
        <dbReference type="EMBL" id="OZU88024.1"/>
    </source>
</evidence>
<evidence type="ECO:0000256" key="6">
    <source>
        <dbReference type="ARBA" id="ARBA00022989"/>
    </source>
</evidence>
<reference evidence="11 12" key="1">
    <citation type="submission" date="2017-08" db="EMBL/GenBank/DDBJ databases">
        <title>Virgibacillus indicus sp. nov. and Virgibacillus profoundi sp. nov, two moderately halophilic bacteria isolated from marine sediment by using the Microfluidic Streak Plate.</title>
        <authorList>
            <person name="Xu B."/>
            <person name="Hu B."/>
            <person name="Wang J."/>
            <person name="Zhu Y."/>
            <person name="Huang L."/>
            <person name="Du W."/>
            <person name="Huang Y."/>
        </authorList>
    </citation>
    <scope>NUCLEOTIDE SEQUENCE [LARGE SCALE GENOMIC DNA]</scope>
    <source>
        <strain evidence="11 12">IO3-P2-C2</strain>
    </source>
</reference>
<dbReference type="PANTHER" id="PTHR35011">
    <property type="entry name" value="2,3-DIKETO-L-GULONATE TRAP TRANSPORTER SMALL PERMEASE PROTEIN YIAM"/>
    <property type="match status" value="1"/>
</dbReference>
<dbReference type="GO" id="GO:0005886">
    <property type="term" value="C:plasma membrane"/>
    <property type="evidence" value="ECO:0007669"/>
    <property type="project" value="UniProtKB-SubCell"/>
</dbReference>
<gene>
    <name evidence="11" type="ORF">CIL03_12870</name>
</gene>
<evidence type="ECO:0000256" key="9">
    <source>
        <dbReference type="SAM" id="Phobius"/>
    </source>
</evidence>
<evidence type="ECO:0000256" key="8">
    <source>
        <dbReference type="ARBA" id="ARBA00038436"/>
    </source>
</evidence>
<evidence type="ECO:0000256" key="7">
    <source>
        <dbReference type="ARBA" id="ARBA00023136"/>
    </source>
</evidence>
<evidence type="ECO:0000256" key="5">
    <source>
        <dbReference type="ARBA" id="ARBA00022692"/>
    </source>
</evidence>
<dbReference type="Proteomes" id="UP000216498">
    <property type="component" value="Unassembled WGS sequence"/>
</dbReference>
<evidence type="ECO:0000313" key="12">
    <source>
        <dbReference type="Proteomes" id="UP000216498"/>
    </source>
</evidence>
<evidence type="ECO:0000256" key="3">
    <source>
        <dbReference type="ARBA" id="ARBA00022475"/>
    </source>
</evidence>
<keyword evidence="3" id="KW-1003">Cell membrane</keyword>
<organism evidence="11 12">
    <name type="scientific">Virgibacillus indicus</name>
    <dbReference type="NCBI Taxonomy" id="2024554"/>
    <lineage>
        <taxon>Bacteria</taxon>
        <taxon>Bacillati</taxon>
        <taxon>Bacillota</taxon>
        <taxon>Bacilli</taxon>
        <taxon>Bacillales</taxon>
        <taxon>Bacillaceae</taxon>
        <taxon>Virgibacillus</taxon>
    </lineage>
</organism>
<dbReference type="GO" id="GO:0015740">
    <property type="term" value="P:C4-dicarboxylate transport"/>
    <property type="evidence" value="ECO:0007669"/>
    <property type="project" value="TreeGrafter"/>
</dbReference>
<feature type="transmembrane region" description="Helical" evidence="9">
    <location>
        <begin position="21"/>
        <end position="45"/>
    </location>
</feature>
<feature type="domain" description="Tripartite ATP-independent periplasmic transporters DctQ component" evidence="10">
    <location>
        <begin position="33"/>
        <end position="154"/>
    </location>
</feature>